<gene>
    <name evidence="2" type="ORF">ERS852470_00362</name>
</gene>
<protein>
    <submittedName>
        <fullName evidence="2">Domain of Uncharacterized Function (DUF1540)</fullName>
    </submittedName>
</protein>
<proteinExistence type="predicted"/>
<organism evidence="2 3">
    <name type="scientific">Clostridium disporicum</name>
    <dbReference type="NCBI Taxonomy" id="84024"/>
    <lineage>
        <taxon>Bacteria</taxon>
        <taxon>Bacillati</taxon>
        <taxon>Bacillota</taxon>
        <taxon>Clostridia</taxon>
        <taxon>Eubacteriales</taxon>
        <taxon>Clostridiaceae</taxon>
        <taxon>Clostridium</taxon>
    </lineage>
</organism>
<dbReference type="RefSeq" id="WP_055275133.1">
    <property type="nucleotide sequence ID" value="NZ_CYYT01000007.1"/>
</dbReference>
<evidence type="ECO:0000313" key="2">
    <source>
        <dbReference type="EMBL" id="CUN63434.1"/>
    </source>
</evidence>
<dbReference type="AlphaFoldDB" id="A0A173YHL2"/>
<dbReference type="Pfam" id="PF07561">
    <property type="entry name" value="DUF1540"/>
    <property type="match status" value="2"/>
</dbReference>
<dbReference type="OrthoDB" id="9792226at2"/>
<dbReference type="EMBL" id="CYZV01000003">
    <property type="protein sequence ID" value="CUN63434.1"/>
    <property type="molecule type" value="Genomic_DNA"/>
</dbReference>
<dbReference type="InterPro" id="IPR011437">
    <property type="entry name" value="DUF1540"/>
</dbReference>
<dbReference type="Proteomes" id="UP000095558">
    <property type="component" value="Unassembled WGS sequence"/>
</dbReference>
<feature type="domain" description="DUF1540" evidence="1">
    <location>
        <begin position="66"/>
        <end position="102"/>
    </location>
</feature>
<name>A0A173YHL2_9CLOT</name>
<reference evidence="2 3" key="1">
    <citation type="submission" date="2015-09" db="EMBL/GenBank/DDBJ databases">
        <authorList>
            <consortium name="Pathogen Informatics"/>
        </authorList>
    </citation>
    <scope>NUCLEOTIDE SEQUENCE [LARGE SCALE GENOMIC DNA]</scope>
    <source>
        <strain evidence="2 3">2789STDY5834855</strain>
    </source>
</reference>
<evidence type="ECO:0000259" key="1">
    <source>
        <dbReference type="Pfam" id="PF07561"/>
    </source>
</evidence>
<sequence length="105" mass="11239">MAKINCDVCNCSYNNSGVCFSNRVDIGGMASSTENDTCCGSFLDKKHYSDLTNSSESSGPCDCLVCKVSSCEHNENCLCTLSSIQVNGSEANLYTETNCGSFDKK</sequence>
<accession>A0A173YHL2</accession>
<feature type="domain" description="DUF1540" evidence="1">
    <location>
        <begin position="4"/>
        <end position="42"/>
    </location>
</feature>
<evidence type="ECO:0000313" key="3">
    <source>
        <dbReference type="Proteomes" id="UP000095558"/>
    </source>
</evidence>